<name>A0A0M6YJ18_9RHOB</name>
<keyword evidence="8" id="KW-0902">Two-component regulatory system</keyword>
<feature type="domain" description="Response regulatory" evidence="11">
    <location>
        <begin position="389"/>
        <end position="504"/>
    </location>
</feature>
<dbReference type="InterPro" id="IPR004358">
    <property type="entry name" value="Sig_transdc_His_kin-like_C"/>
</dbReference>
<evidence type="ECO:0000256" key="3">
    <source>
        <dbReference type="ARBA" id="ARBA00022553"/>
    </source>
</evidence>
<keyword evidence="6" id="KW-0418">Kinase</keyword>
<evidence type="ECO:0000256" key="8">
    <source>
        <dbReference type="ARBA" id="ARBA00023012"/>
    </source>
</evidence>
<dbReference type="SUPFAM" id="SSF47384">
    <property type="entry name" value="Homodimeric domain of signal transducing histidine kinase"/>
    <property type="match status" value="1"/>
</dbReference>
<dbReference type="InterPro" id="IPR011006">
    <property type="entry name" value="CheY-like_superfamily"/>
</dbReference>
<evidence type="ECO:0000256" key="9">
    <source>
        <dbReference type="PROSITE-ProRule" id="PRU00169"/>
    </source>
</evidence>
<evidence type="ECO:0000256" key="7">
    <source>
        <dbReference type="ARBA" id="ARBA00022840"/>
    </source>
</evidence>
<dbReference type="InterPro" id="IPR003661">
    <property type="entry name" value="HisK_dim/P_dom"/>
</dbReference>
<dbReference type="Pfam" id="PF02518">
    <property type="entry name" value="HATPase_c"/>
    <property type="match status" value="1"/>
</dbReference>
<gene>
    <name evidence="13" type="ORF">JDO7802_02374</name>
</gene>
<evidence type="ECO:0000256" key="1">
    <source>
        <dbReference type="ARBA" id="ARBA00000085"/>
    </source>
</evidence>
<keyword evidence="3 9" id="KW-0597">Phosphoprotein</keyword>
<dbReference type="InterPro" id="IPR036097">
    <property type="entry name" value="HisK_dim/P_sf"/>
</dbReference>
<dbReference type="InterPro" id="IPR036890">
    <property type="entry name" value="HATPase_C_sf"/>
</dbReference>
<comment type="catalytic activity">
    <reaction evidence="1">
        <text>ATP + protein L-histidine = ADP + protein N-phospho-L-histidine.</text>
        <dbReference type="EC" id="2.7.13.3"/>
    </reaction>
</comment>
<dbReference type="SUPFAM" id="SSF55874">
    <property type="entry name" value="ATPase domain of HSP90 chaperone/DNA topoisomerase II/histidine kinase"/>
    <property type="match status" value="1"/>
</dbReference>
<evidence type="ECO:0000256" key="6">
    <source>
        <dbReference type="ARBA" id="ARBA00022777"/>
    </source>
</evidence>
<dbReference type="InterPro" id="IPR035965">
    <property type="entry name" value="PAS-like_dom_sf"/>
</dbReference>
<dbReference type="GO" id="GO:0006355">
    <property type="term" value="P:regulation of DNA-templated transcription"/>
    <property type="evidence" value="ECO:0007669"/>
    <property type="project" value="InterPro"/>
</dbReference>
<dbReference type="PROSITE" id="PS50110">
    <property type="entry name" value="RESPONSE_REGULATORY"/>
    <property type="match status" value="1"/>
</dbReference>
<dbReference type="PROSITE" id="PS50109">
    <property type="entry name" value="HIS_KIN"/>
    <property type="match status" value="1"/>
</dbReference>
<evidence type="ECO:0000256" key="2">
    <source>
        <dbReference type="ARBA" id="ARBA00012438"/>
    </source>
</evidence>
<dbReference type="GO" id="GO:0005524">
    <property type="term" value="F:ATP binding"/>
    <property type="evidence" value="ECO:0007669"/>
    <property type="project" value="UniProtKB-KW"/>
</dbReference>
<feature type="modified residue" description="4-aspartylphosphate" evidence="9">
    <location>
        <position position="439"/>
    </location>
</feature>
<dbReference type="Pfam" id="PF00072">
    <property type="entry name" value="Response_reg"/>
    <property type="match status" value="1"/>
</dbReference>
<evidence type="ECO:0000313" key="13">
    <source>
        <dbReference type="EMBL" id="CTQ50351.1"/>
    </source>
</evidence>
<keyword evidence="7" id="KW-0067">ATP-binding</keyword>
<dbReference type="SUPFAM" id="SSF55785">
    <property type="entry name" value="PYP-like sensor domain (PAS domain)"/>
    <property type="match status" value="1"/>
</dbReference>
<dbReference type="GO" id="GO:0000155">
    <property type="term" value="F:phosphorelay sensor kinase activity"/>
    <property type="evidence" value="ECO:0007669"/>
    <property type="project" value="InterPro"/>
</dbReference>
<evidence type="ECO:0000259" key="11">
    <source>
        <dbReference type="PROSITE" id="PS50110"/>
    </source>
</evidence>
<keyword evidence="4" id="KW-0808">Transferase</keyword>
<dbReference type="Gene3D" id="3.40.50.2300">
    <property type="match status" value="1"/>
</dbReference>
<feature type="domain" description="Histidine kinase" evidence="10">
    <location>
        <begin position="146"/>
        <end position="368"/>
    </location>
</feature>
<dbReference type="RefSeq" id="WP_055085800.1">
    <property type="nucleotide sequence ID" value="NZ_CXSU01000012.1"/>
</dbReference>
<dbReference type="Gene3D" id="1.10.287.130">
    <property type="match status" value="1"/>
</dbReference>
<evidence type="ECO:0000259" key="10">
    <source>
        <dbReference type="PROSITE" id="PS50109"/>
    </source>
</evidence>
<evidence type="ECO:0000259" key="12">
    <source>
        <dbReference type="PROSITE" id="PS50112"/>
    </source>
</evidence>
<dbReference type="EMBL" id="CXSU01000012">
    <property type="protein sequence ID" value="CTQ50351.1"/>
    <property type="molecule type" value="Genomic_DNA"/>
</dbReference>
<evidence type="ECO:0000313" key="14">
    <source>
        <dbReference type="Proteomes" id="UP000049222"/>
    </source>
</evidence>
<dbReference type="EC" id="2.7.13.3" evidence="2"/>
<reference evidence="13 14" key="1">
    <citation type="submission" date="2015-07" db="EMBL/GenBank/DDBJ databases">
        <authorList>
            <person name="Noorani M."/>
        </authorList>
    </citation>
    <scope>NUCLEOTIDE SEQUENCE [LARGE SCALE GENOMIC DNA]</scope>
    <source>
        <strain evidence="13 14">CECT 7802</strain>
    </source>
</reference>
<protein>
    <recommendedName>
        <fullName evidence="2">histidine kinase</fullName>
        <ecNumber evidence="2">2.7.13.3</ecNumber>
    </recommendedName>
</protein>
<dbReference type="Pfam" id="PF00512">
    <property type="entry name" value="HisKA"/>
    <property type="match status" value="1"/>
</dbReference>
<dbReference type="Pfam" id="PF00989">
    <property type="entry name" value="PAS"/>
    <property type="match status" value="1"/>
</dbReference>
<dbReference type="NCBIfam" id="TIGR00229">
    <property type="entry name" value="sensory_box"/>
    <property type="match status" value="1"/>
</dbReference>
<dbReference type="InterPro" id="IPR005467">
    <property type="entry name" value="His_kinase_dom"/>
</dbReference>
<dbReference type="SMART" id="SM00388">
    <property type="entry name" value="HisKA"/>
    <property type="match status" value="1"/>
</dbReference>
<dbReference type="InterPro" id="IPR003594">
    <property type="entry name" value="HATPase_dom"/>
</dbReference>
<proteinExistence type="predicted"/>
<evidence type="ECO:0000256" key="5">
    <source>
        <dbReference type="ARBA" id="ARBA00022741"/>
    </source>
</evidence>
<dbReference type="SUPFAM" id="SSF52172">
    <property type="entry name" value="CheY-like"/>
    <property type="match status" value="1"/>
</dbReference>
<dbReference type="PROSITE" id="PS50112">
    <property type="entry name" value="PAS"/>
    <property type="match status" value="1"/>
</dbReference>
<dbReference type="CDD" id="cd00082">
    <property type="entry name" value="HisKA"/>
    <property type="match status" value="1"/>
</dbReference>
<dbReference type="InterPro" id="IPR013767">
    <property type="entry name" value="PAS_fold"/>
</dbReference>
<organism evidence="13 14">
    <name type="scientific">Jannaschia donghaensis</name>
    <dbReference type="NCBI Taxonomy" id="420998"/>
    <lineage>
        <taxon>Bacteria</taxon>
        <taxon>Pseudomonadati</taxon>
        <taxon>Pseudomonadota</taxon>
        <taxon>Alphaproteobacteria</taxon>
        <taxon>Rhodobacterales</taxon>
        <taxon>Roseobacteraceae</taxon>
        <taxon>Jannaschia</taxon>
    </lineage>
</organism>
<dbReference type="SMART" id="SM00448">
    <property type="entry name" value="REC"/>
    <property type="match status" value="1"/>
</dbReference>
<dbReference type="AlphaFoldDB" id="A0A0M6YJ18"/>
<dbReference type="PANTHER" id="PTHR43065">
    <property type="entry name" value="SENSOR HISTIDINE KINASE"/>
    <property type="match status" value="1"/>
</dbReference>
<dbReference type="PANTHER" id="PTHR43065:SF49">
    <property type="entry name" value="HISTIDINE KINASE"/>
    <property type="match status" value="1"/>
</dbReference>
<dbReference type="STRING" id="420998.JDO7802_02374"/>
<dbReference type="SMART" id="SM00091">
    <property type="entry name" value="PAS"/>
    <property type="match status" value="1"/>
</dbReference>
<keyword evidence="5" id="KW-0547">Nucleotide-binding</keyword>
<dbReference type="Gene3D" id="3.30.565.10">
    <property type="entry name" value="Histidine kinase-like ATPase, C-terminal domain"/>
    <property type="match status" value="1"/>
</dbReference>
<sequence>MEQTRDTALLNALMDASVDAIVVADAGGRILRINRAAEALFRHPDGSLTGLPLDILMPRDMAERHQGFVRTYLETGVSNIIGIGRDLIGQRADGTTFPLHVSIGEAKLDQETIFVGIMHDQSRRRAAEEALNRSQRMDAIGRMTGGVAHDFNNLLTIIVGNLELLEMGETTPREDALITDALSAAQMGADLTSRLLLFARKGELKPVSLDLDDTIEDTLRLLRRTLSANCDVEHRTHGTPWKVKLDPVQLQTAIINLALNAQDAMPDGGRLRLEVENIEVDDDYVAQDTGILPGRYVRLSVSDTGKGMTADQRLRALEPFFTTKPPGKGTGLGLSMVYGYVRQSGGHLTLYSEVGKGTAVSMYFPRDHGSVALTAPVATPSKPFGNGRLVLVVEDDPLVRRLTLDRIAALGFEVTGAETADEAWAVLSGRTDIALVFSDLVMPGDMTGEDLARRIVADRPGLPVLLTSGFSGGMANLEGIDGHPPLLRKPYRQADLARAMRDILKTAP</sequence>
<keyword evidence="14" id="KW-1185">Reference proteome</keyword>
<dbReference type="OrthoDB" id="9796100at2"/>
<dbReference type="Proteomes" id="UP000049222">
    <property type="component" value="Unassembled WGS sequence"/>
</dbReference>
<dbReference type="InterPro" id="IPR001789">
    <property type="entry name" value="Sig_transdc_resp-reg_receiver"/>
</dbReference>
<dbReference type="PRINTS" id="PR00344">
    <property type="entry name" value="BCTRLSENSOR"/>
</dbReference>
<dbReference type="CDD" id="cd00130">
    <property type="entry name" value="PAS"/>
    <property type="match status" value="1"/>
</dbReference>
<dbReference type="Gene3D" id="3.30.450.20">
    <property type="entry name" value="PAS domain"/>
    <property type="match status" value="1"/>
</dbReference>
<evidence type="ECO:0000256" key="4">
    <source>
        <dbReference type="ARBA" id="ARBA00022679"/>
    </source>
</evidence>
<feature type="domain" description="PAS" evidence="12">
    <location>
        <begin position="6"/>
        <end position="76"/>
    </location>
</feature>
<dbReference type="InterPro" id="IPR000014">
    <property type="entry name" value="PAS"/>
</dbReference>
<dbReference type="SMART" id="SM00387">
    <property type="entry name" value="HATPase_c"/>
    <property type="match status" value="1"/>
</dbReference>
<accession>A0A0M6YJ18</accession>